<keyword evidence="6 8" id="KW-0067">ATP-binding</keyword>
<comment type="catalytic activity">
    <reaction evidence="8">
        <text>L-seryl-[protein] + ATP = 3-O-(5'-adenylyl)-L-seryl-[protein] + diphosphate</text>
        <dbReference type="Rhea" id="RHEA:58120"/>
        <dbReference type="Rhea" id="RHEA-COMP:9863"/>
        <dbReference type="Rhea" id="RHEA-COMP:15073"/>
        <dbReference type="ChEBI" id="CHEBI:29999"/>
        <dbReference type="ChEBI" id="CHEBI:30616"/>
        <dbReference type="ChEBI" id="CHEBI:33019"/>
        <dbReference type="ChEBI" id="CHEBI:142516"/>
        <dbReference type="EC" id="2.7.7.108"/>
    </reaction>
</comment>
<evidence type="ECO:0000256" key="5">
    <source>
        <dbReference type="ARBA" id="ARBA00022741"/>
    </source>
</evidence>
<protein>
    <recommendedName>
        <fullName evidence="8">Protein nucleotidyltransferase YdiU</fullName>
        <ecNumber evidence="8">2.7.7.-</ecNumber>
    </recommendedName>
    <alternativeName>
        <fullName evidence="8">Protein adenylyltransferase YdiU</fullName>
        <ecNumber evidence="8">2.7.7.108</ecNumber>
    </alternativeName>
    <alternativeName>
        <fullName evidence="8">Protein uridylyltransferase YdiU</fullName>
        <ecNumber evidence="8">2.7.7.-</ecNumber>
    </alternativeName>
</protein>
<evidence type="ECO:0000256" key="1">
    <source>
        <dbReference type="ARBA" id="ARBA00009747"/>
    </source>
</evidence>
<name>A0A520N1U5_9GAMM</name>
<feature type="binding site" evidence="8">
    <location>
        <position position="252"/>
    </location>
    <ligand>
        <name>Mg(2+)</name>
        <dbReference type="ChEBI" id="CHEBI:18420"/>
    </ligand>
</feature>
<organism evidence="9 10">
    <name type="scientific">SAR86 cluster bacterium</name>
    <dbReference type="NCBI Taxonomy" id="2030880"/>
    <lineage>
        <taxon>Bacteria</taxon>
        <taxon>Pseudomonadati</taxon>
        <taxon>Pseudomonadota</taxon>
        <taxon>Gammaproteobacteria</taxon>
        <taxon>SAR86 cluster</taxon>
    </lineage>
</organism>
<dbReference type="InterPro" id="IPR003846">
    <property type="entry name" value="SelO"/>
</dbReference>
<feature type="binding site" evidence="8">
    <location>
        <position position="261"/>
    </location>
    <ligand>
        <name>ATP</name>
        <dbReference type="ChEBI" id="CHEBI:30616"/>
    </ligand>
</feature>
<comment type="function">
    <text evidence="8">Nucleotidyltransferase involved in the post-translational modification of proteins. It can catalyze the addition of adenosine monophosphate (AMP) or uridine monophosphate (UMP) to a protein, resulting in modifications known as AMPylation and UMPylation.</text>
</comment>
<comment type="catalytic activity">
    <reaction evidence="8">
        <text>L-threonyl-[protein] + ATP = 3-O-(5'-adenylyl)-L-threonyl-[protein] + diphosphate</text>
        <dbReference type="Rhea" id="RHEA:54292"/>
        <dbReference type="Rhea" id="RHEA-COMP:11060"/>
        <dbReference type="Rhea" id="RHEA-COMP:13847"/>
        <dbReference type="ChEBI" id="CHEBI:30013"/>
        <dbReference type="ChEBI" id="CHEBI:30616"/>
        <dbReference type="ChEBI" id="CHEBI:33019"/>
        <dbReference type="ChEBI" id="CHEBI:138113"/>
        <dbReference type="EC" id="2.7.7.108"/>
    </reaction>
</comment>
<comment type="catalytic activity">
    <reaction evidence="8">
        <text>L-histidyl-[protein] + UTP = N(tele)-(5'-uridylyl)-L-histidyl-[protein] + diphosphate</text>
        <dbReference type="Rhea" id="RHEA:83891"/>
        <dbReference type="Rhea" id="RHEA-COMP:9745"/>
        <dbReference type="Rhea" id="RHEA-COMP:20239"/>
        <dbReference type="ChEBI" id="CHEBI:29979"/>
        <dbReference type="ChEBI" id="CHEBI:33019"/>
        <dbReference type="ChEBI" id="CHEBI:46398"/>
        <dbReference type="ChEBI" id="CHEBI:233474"/>
    </reaction>
</comment>
<comment type="similarity">
    <text evidence="1 8">Belongs to the SELO family.</text>
</comment>
<dbReference type="AlphaFoldDB" id="A0A520N1U5"/>
<feature type="binding site" evidence="8">
    <location>
        <position position="95"/>
    </location>
    <ligand>
        <name>ATP</name>
        <dbReference type="ChEBI" id="CHEBI:30616"/>
    </ligand>
</feature>
<evidence type="ECO:0000313" key="9">
    <source>
        <dbReference type="EMBL" id="RZO27451.1"/>
    </source>
</evidence>
<evidence type="ECO:0000313" key="10">
    <source>
        <dbReference type="Proteomes" id="UP000319384"/>
    </source>
</evidence>
<feature type="binding site" evidence="8">
    <location>
        <position position="126"/>
    </location>
    <ligand>
        <name>ATP</name>
        <dbReference type="ChEBI" id="CHEBI:30616"/>
    </ligand>
</feature>
<evidence type="ECO:0000256" key="6">
    <source>
        <dbReference type="ARBA" id="ARBA00022840"/>
    </source>
</evidence>
<feature type="binding site" evidence="8">
    <location>
        <position position="125"/>
    </location>
    <ligand>
        <name>ATP</name>
        <dbReference type="ChEBI" id="CHEBI:30616"/>
    </ligand>
</feature>
<keyword evidence="8" id="KW-0464">Manganese</keyword>
<dbReference type="GO" id="GO:0000287">
    <property type="term" value="F:magnesium ion binding"/>
    <property type="evidence" value="ECO:0007669"/>
    <property type="project" value="UniProtKB-UniRule"/>
</dbReference>
<keyword evidence="3 8" id="KW-0548">Nucleotidyltransferase</keyword>
<dbReference type="NCBIfam" id="NF000658">
    <property type="entry name" value="PRK00029.1"/>
    <property type="match status" value="1"/>
</dbReference>
<comment type="caution">
    <text evidence="9">The sequence shown here is derived from an EMBL/GenBank/DDBJ whole genome shotgun (WGS) entry which is preliminary data.</text>
</comment>
<evidence type="ECO:0000256" key="4">
    <source>
        <dbReference type="ARBA" id="ARBA00022723"/>
    </source>
</evidence>
<feature type="binding site" evidence="8">
    <location>
        <position position="183"/>
    </location>
    <ligand>
        <name>ATP</name>
        <dbReference type="ChEBI" id="CHEBI:30616"/>
    </ligand>
</feature>
<dbReference type="EMBL" id="SHBH01000002">
    <property type="protein sequence ID" value="RZO27451.1"/>
    <property type="molecule type" value="Genomic_DNA"/>
</dbReference>
<evidence type="ECO:0000256" key="3">
    <source>
        <dbReference type="ARBA" id="ARBA00022695"/>
    </source>
</evidence>
<proteinExistence type="inferred from homology"/>
<dbReference type="Proteomes" id="UP000319384">
    <property type="component" value="Unassembled WGS sequence"/>
</dbReference>
<dbReference type="PANTHER" id="PTHR32057:SF14">
    <property type="entry name" value="PROTEIN ADENYLYLTRANSFERASE SELO, MITOCHONDRIAL"/>
    <property type="match status" value="1"/>
</dbReference>
<dbReference type="GO" id="GO:0030145">
    <property type="term" value="F:manganese ion binding"/>
    <property type="evidence" value="ECO:0007669"/>
    <property type="project" value="UniProtKB-UniRule"/>
</dbReference>
<keyword evidence="5 8" id="KW-0547">Nucleotide-binding</keyword>
<feature type="binding site" evidence="8">
    <location>
        <position position="176"/>
    </location>
    <ligand>
        <name>ATP</name>
        <dbReference type="ChEBI" id="CHEBI:30616"/>
    </ligand>
</feature>
<dbReference type="EC" id="2.7.7.-" evidence="8"/>
<accession>A0A520N1U5</accession>
<sequence length="484" mass="55142">MNKPKVTNSQEIRFRNSYSKKLSEICEICSPKGFSKSKMLLKNYDLGKELGFNKQFMDSNDCLDIFSGVKLPNGCFPIAQGYSGHQFGHFNPQLGDGRAILLGEINGMDVQLKGIGQTPFSRRGDGKSSLGPVLREYVISEFMNSIGIPTTRALFALETNETVLRETELPGGLLTRVAKSHIRIGTFEYARSKSIETLKSLADYSINRHYPELNQTDNKYLGFFAAVCDKQASLISKWMGVGFIHGVMNTDNMTISGETIDYGPCAFIDRYDPKTVFSSIDHNGRYAYINQPAILVWNLSKLAETLVPLIDEKEEKSVKQLTDVLHLVMPSYQEYFYKEFCEKLGLHNIDSSNIKIIDNYLKILHSESIDFTLSFRDLAKIVDESIKIQNSVFKESKKFEEWFKDWKKEINITDISQVMNLKNPCYIPRNHLLEEALMLAINGEMAEINLMTKILGAPFEEKDIYLKYTMPSYLDEHYVTYCGT</sequence>
<evidence type="ECO:0000256" key="8">
    <source>
        <dbReference type="HAMAP-Rule" id="MF_00692"/>
    </source>
</evidence>
<comment type="catalytic activity">
    <reaction evidence="8">
        <text>L-tyrosyl-[protein] + ATP = O-(5'-adenylyl)-L-tyrosyl-[protein] + diphosphate</text>
        <dbReference type="Rhea" id="RHEA:54288"/>
        <dbReference type="Rhea" id="RHEA-COMP:10136"/>
        <dbReference type="Rhea" id="RHEA-COMP:13846"/>
        <dbReference type="ChEBI" id="CHEBI:30616"/>
        <dbReference type="ChEBI" id="CHEBI:33019"/>
        <dbReference type="ChEBI" id="CHEBI:46858"/>
        <dbReference type="ChEBI" id="CHEBI:83624"/>
        <dbReference type="EC" id="2.7.7.108"/>
    </reaction>
</comment>
<keyword evidence="7 8" id="KW-0460">Magnesium</keyword>
<feature type="binding site" evidence="8">
    <location>
        <position position="98"/>
    </location>
    <ligand>
        <name>ATP</name>
        <dbReference type="ChEBI" id="CHEBI:30616"/>
    </ligand>
</feature>
<dbReference type="HAMAP" id="MF_00692">
    <property type="entry name" value="SelO"/>
    <property type="match status" value="1"/>
</dbReference>
<gene>
    <name evidence="8" type="primary">ydiU</name>
    <name evidence="8" type="synonym">selO</name>
    <name evidence="9" type="ORF">EVA95_00385</name>
</gene>
<feature type="binding site" evidence="8">
    <location>
        <position position="113"/>
    </location>
    <ligand>
        <name>ATP</name>
        <dbReference type="ChEBI" id="CHEBI:30616"/>
    </ligand>
</feature>
<evidence type="ECO:0000256" key="2">
    <source>
        <dbReference type="ARBA" id="ARBA00022679"/>
    </source>
</evidence>
<comment type="catalytic activity">
    <reaction evidence="8">
        <text>L-tyrosyl-[protein] + UTP = O-(5'-uridylyl)-L-tyrosyl-[protein] + diphosphate</text>
        <dbReference type="Rhea" id="RHEA:83887"/>
        <dbReference type="Rhea" id="RHEA-COMP:10136"/>
        <dbReference type="Rhea" id="RHEA-COMP:20238"/>
        <dbReference type="ChEBI" id="CHEBI:33019"/>
        <dbReference type="ChEBI" id="CHEBI:46398"/>
        <dbReference type="ChEBI" id="CHEBI:46858"/>
        <dbReference type="ChEBI" id="CHEBI:90602"/>
    </reaction>
</comment>
<feature type="binding site" evidence="8">
    <location>
        <position position="97"/>
    </location>
    <ligand>
        <name>ATP</name>
        <dbReference type="ChEBI" id="CHEBI:30616"/>
    </ligand>
</feature>
<comment type="cofactor">
    <cofactor evidence="8">
        <name>Mg(2+)</name>
        <dbReference type="ChEBI" id="CHEBI:18420"/>
    </cofactor>
    <cofactor evidence="8">
        <name>Mn(2+)</name>
        <dbReference type="ChEBI" id="CHEBI:29035"/>
    </cofactor>
</comment>
<keyword evidence="2 8" id="KW-0808">Transferase</keyword>
<reference evidence="9 10" key="1">
    <citation type="submission" date="2019-02" db="EMBL/GenBank/DDBJ databases">
        <title>Prokaryotic population dynamics and viral predation in marine succession experiment using metagenomics: the confinement effect.</title>
        <authorList>
            <person name="Haro-Moreno J.M."/>
            <person name="Rodriguez-Valera F."/>
            <person name="Lopez-Perez M."/>
        </authorList>
    </citation>
    <scope>NUCLEOTIDE SEQUENCE [LARGE SCALE GENOMIC DNA]</scope>
    <source>
        <strain evidence="9">MED-G162</strain>
    </source>
</reference>
<dbReference type="GO" id="GO:0070733">
    <property type="term" value="F:AMPylase activity"/>
    <property type="evidence" value="ECO:0007669"/>
    <property type="project" value="UniProtKB-EC"/>
</dbReference>
<dbReference type="GO" id="GO:0005524">
    <property type="term" value="F:ATP binding"/>
    <property type="evidence" value="ECO:0007669"/>
    <property type="project" value="UniProtKB-UniRule"/>
</dbReference>
<dbReference type="EC" id="2.7.7.108" evidence="8"/>
<evidence type="ECO:0000256" key="7">
    <source>
        <dbReference type="ARBA" id="ARBA00022842"/>
    </source>
</evidence>
<dbReference type="PANTHER" id="PTHR32057">
    <property type="entry name" value="PROTEIN ADENYLYLTRANSFERASE SELO, MITOCHONDRIAL"/>
    <property type="match status" value="1"/>
</dbReference>
<keyword evidence="4 8" id="KW-0479">Metal-binding</keyword>
<comment type="catalytic activity">
    <reaction evidence="8">
        <text>L-seryl-[protein] + UTP = O-(5'-uridylyl)-L-seryl-[protein] + diphosphate</text>
        <dbReference type="Rhea" id="RHEA:64604"/>
        <dbReference type="Rhea" id="RHEA-COMP:9863"/>
        <dbReference type="Rhea" id="RHEA-COMP:16635"/>
        <dbReference type="ChEBI" id="CHEBI:29999"/>
        <dbReference type="ChEBI" id="CHEBI:33019"/>
        <dbReference type="ChEBI" id="CHEBI:46398"/>
        <dbReference type="ChEBI" id="CHEBI:156051"/>
    </reaction>
</comment>
<dbReference type="Pfam" id="PF02696">
    <property type="entry name" value="SelO"/>
    <property type="match status" value="1"/>
</dbReference>
<feature type="binding site" evidence="8">
    <location>
        <position position="261"/>
    </location>
    <ligand>
        <name>Mg(2+)</name>
        <dbReference type="ChEBI" id="CHEBI:18420"/>
    </ligand>
</feature>
<feature type="active site" description="Proton acceptor" evidence="8">
    <location>
        <position position="251"/>
    </location>
</feature>